<protein>
    <submittedName>
        <fullName evidence="2">Uncharacterized protein</fullName>
    </submittedName>
</protein>
<dbReference type="Proteomes" id="UP001176471">
    <property type="component" value="Unassembled WGS sequence"/>
</dbReference>
<dbReference type="EMBL" id="JAUQOM010000001">
    <property type="protein sequence ID" value="MDO7834214.1"/>
    <property type="molecule type" value="Genomic_DNA"/>
</dbReference>
<evidence type="ECO:0000313" key="3">
    <source>
        <dbReference type="Proteomes" id="UP001176471"/>
    </source>
</evidence>
<keyword evidence="3" id="KW-1185">Reference proteome</keyword>
<keyword evidence="1" id="KW-0472">Membrane</keyword>
<keyword evidence="1" id="KW-1133">Transmembrane helix</keyword>
<evidence type="ECO:0000256" key="1">
    <source>
        <dbReference type="SAM" id="Phobius"/>
    </source>
</evidence>
<feature type="transmembrane region" description="Helical" evidence="1">
    <location>
        <begin position="190"/>
        <end position="209"/>
    </location>
</feature>
<organism evidence="2 3">
    <name type="scientific">Sphingobium cyanobacteriorum</name>
    <dbReference type="NCBI Taxonomy" id="3063954"/>
    <lineage>
        <taxon>Bacteria</taxon>
        <taxon>Pseudomonadati</taxon>
        <taxon>Pseudomonadota</taxon>
        <taxon>Alphaproteobacteria</taxon>
        <taxon>Sphingomonadales</taxon>
        <taxon>Sphingomonadaceae</taxon>
        <taxon>Sphingobium</taxon>
    </lineage>
</organism>
<keyword evidence="1" id="KW-0812">Transmembrane</keyword>
<feature type="transmembrane region" description="Helical" evidence="1">
    <location>
        <begin position="166"/>
        <end position="184"/>
    </location>
</feature>
<sequence length="235" mass="24992">MNGELRALGLAHGLLLGLLLASPMVAPGLLPWGIDALLLVGGFELRLADRRFTLRPGVRDWFSHIRMAPARLIRWVAAAVVALIAGRADLAIAIMLAALACELLAYPLGTLLFCRRTLPATVAILMLLIAAAGLPGPAMLHLVASFLAGVMACMVWLRGPDGEPRTLAIALGGGLSAAATALYFPEARPFAAPGFTICMLWTLAHLSVLRRPIMPWHLSGAPVRPLSTVLRLLRP</sequence>
<gene>
    <name evidence="2" type="ORF">Q4610_04065</name>
</gene>
<accession>A0ABT8ZI62</accession>
<name>A0ABT8ZI62_9SPHN</name>
<dbReference type="RefSeq" id="WP_304534714.1">
    <property type="nucleotide sequence ID" value="NZ_JAUQOM010000001.1"/>
</dbReference>
<feature type="transmembrane region" description="Helical" evidence="1">
    <location>
        <begin position="140"/>
        <end position="159"/>
    </location>
</feature>
<reference evidence="2" key="1">
    <citation type="submission" date="2023-07" db="EMBL/GenBank/DDBJ databases">
        <title>Bacterial whole genome sequence for Sphingobium sp. HBC34.</title>
        <authorList>
            <person name="Le V."/>
            <person name="Ko S.-R."/>
            <person name="Ahn C.-Y."/>
            <person name="Oh H.-M."/>
        </authorList>
    </citation>
    <scope>NUCLEOTIDE SEQUENCE</scope>
    <source>
        <strain evidence="2">HBC34</strain>
    </source>
</reference>
<proteinExistence type="predicted"/>
<evidence type="ECO:0000313" key="2">
    <source>
        <dbReference type="EMBL" id="MDO7834214.1"/>
    </source>
</evidence>
<comment type="caution">
    <text evidence="2">The sequence shown here is derived from an EMBL/GenBank/DDBJ whole genome shotgun (WGS) entry which is preliminary data.</text>
</comment>
<feature type="transmembrane region" description="Helical" evidence="1">
    <location>
        <begin position="116"/>
        <end position="134"/>
    </location>
</feature>